<name>A0A7C5X5I6_9AQUI</name>
<keyword evidence="10 22" id="KW-0812">Transmembrane</keyword>
<evidence type="ECO:0000256" key="4">
    <source>
        <dbReference type="ARBA" id="ARBA00007739"/>
    </source>
</evidence>
<feature type="domain" description="Penicillin-binding protein transpeptidase" evidence="23">
    <location>
        <begin position="395"/>
        <end position="631"/>
    </location>
</feature>
<evidence type="ECO:0000256" key="21">
    <source>
        <dbReference type="SAM" id="MobiDB-lite"/>
    </source>
</evidence>
<feature type="region of interest" description="Disordered" evidence="21">
    <location>
        <begin position="703"/>
        <end position="742"/>
    </location>
</feature>
<dbReference type="Gene3D" id="1.10.3810.10">
    <property type="entry name" value="Biosynthetic peptidoglycan transglycosylase-like"/>
    <property type="match status" value="1"/>
</dbReference>
<evidence type="ECO:0000256" key="8">
    <source>
        <dbReference type="ARBA" id="ARBA00022676"/>
    </source>
</evidence>
<feature type="domain" description="Glycosyl transferase family 51" evidence="24">
    <location>
        <begin position="55"/>
        <end position="226"/>
    </location>
</feature>
<dbReference type="InterPro" id="IPR023346">
    <property type="entry name" value="Lysozyme-like_dom_sf"/>
</dbReference>
<evidence type="ECO:0000256" key="3">
    <source>
        <dbReference type="ARBA" id="ARBA00007090"/>
    </source>
</evidence>
<evidence type="ECO:0000256" key="13">
    <source>
        <dbReference type="ARBA" id="ARBA00022984"/>
    </source>
</evidence>
<comment type="subcellular location">
    <subcellularLocation>
        <location evidence="1">Cell membrane</location>
    </subcellularLocation>
</comment>
<comment type="pathway">
    <text evidence="20">Glycan biosynthesis.</text>
</comment>
<dbReference type="GO" id="GO:0005886">
    <property type="term" value="C:plasma membrane"/>
    <property type="evidence" value="ECO:0007669"/>
    <property type="project" value="UniProtKB-SubCell"/>
</dbReference>
<evidence type="ECO:0000256" key="6">
    <source>
        <dbReference type="ARBA" id="ARBA00022645"/>
    </source>
</evidence>
<sequence length="742" mass="83544">MRKIGLILAIFFGVSFLVLFVILLALYNSLPSPKALKDWKPPQATVIYDYKGRPFGDIALQRRYYVTLDKIPAHTRYAFIAAEDKNFYKHSGIDPIAILRALITNITSKDIKQGASTITQQLARNLFLTPERSLTRKIKEALLAIKIEREFSKDKILELYLNYIYLGQGAYGVEAASRIYFGKSVKDLTVDESAVLASLPKAPTKYNPFRNPERVLERRNYVLLRMLEDGYITQEEYEIYSKKPLKLRLENRYYGMDYFLDYVKDYVVEKYGETILAGGYAIYTTIDKDLQEHARQALEKGIYRVAKANGIPALPADYSTAEKLYKEQKVDIKPGKVLIGKIKDVQGNEYVVEIGDKEFKAEKGELTFEKGDYVFVRFYQVKKELRWEVLPDLQGALVALDAKTGAIRAMVGGYSYMRSPYNRAVYAKRQPGSAIKPIIYLSALMKGYTQASLIDATPRSFYDPSTGKEWTPRNYEGAEYGYVSLRTALAKSINTATVNLLADIGFDLPIQVGKSLGLELKPYYSMALGSIETTPLQLTSAYQAFANLGAWCKPYFIVKIVSSDGRVLEEHSPQCEQVLPPQETRVLVDMLRAVVLEGTAVSASSIDRFVAGKTGTTNDYMDAWFVGFTPQIVAGVWVGFDIKRSMGKGMAGARVALPIWIDFMSVAAYMFPKEDFPVPEGVIFVNCPTPMAFVAGTEGICSQKQEQQEQEKPKDELEGIVEPKFLPEQQKTPEQPKIKEVP</sequence>
<evidence type="ECO:0000256" key="1">
    <source>
        <dbReference type="ARBA" id="ARBA00004236"/>
    </source>
</evidence>
<keyword evidence="11" id="KW-0378">Hydrolase</keyword>
<organism evidence="25">
    <name type="scientific">Thermocrinis ruber</name>
    <dbReference type="NCBI Taxonomy" id="75906"/>
    <lineage>
        <taxon>Bacteria</taxon>
        <taxon>Pseudomonadati</taxon>
        <taxon>Aquificota</taxon>
        <taxon>Aquificia</taxon>
        <taxon>Aquificales</taxon>
        <taxon>Aquificaceae</taxon>
        <taxon>Thermocrinis</taxon>
    </lineage>
</organism>
<dbReference type="PANTHER" id="PTHR32282:SF11">
    <property type="entry name" value="PENICILLIN-BINDING PROTEIN 1B"/>
    <property type="match status" value="1"/>
</dbReference>
<evidence type="ECO:0000256" key="12">
    <source>
        <dbReference type="ARBA" id="ARBA00022960"/>
    </source>
</evidence>
<dbReference type="GO" id="GO:0006508">
    <property type="term" value="P:proteolysis"/>
    <property type="evidence" value="ECO:0007669"/>
    <property type="project" value="UniProtKB-KW"/>
</dbReference>
<evidence type="ECO:0000256" key="10">
    <source>
        <dbReference type="ARBA" id="ARBA00022692"/>
    </source>
</evidence>
<comment type="similarity">
    <text evidence="3">In the C-terminal section; belongs to the transpeptidase family.</text>
</comment>
<evidence type="ECO:0000256" key="19">
    <source>
        <dbReference type="ARBA" id="ARBA00049902"/>
    </source>
</evidence>
<evidence type="ECO:0000256" key="9">
    <source>
        <dbReference type="ARBA" id="ARBA00022679"/>
    </source>
</evidence>
<protein>
    <submittedName>
        <fullName evidence="25">PBP1A family penicillin-binding protein</fullName>
    </submittedName>
</protein>
<evidence type="ECO:0000256" key="7">
    <source>
        <dbReference type="ARBA" id="ARBA00022670"/>
    </source>
</evidence>
<dbReference type="GO" id="GO:0009002">
    <property type="term" value="F:serine-type D-Ala-D-Ala carboxypeptidase activity"/>
    <property type="evidence" value="ECO:0007669"/>
    <property type="project" value="UniProtKB-EC"/>
</dbReference>
<proteinExistence type="inferred from homology"/>
<dbReference type="SUPFAM" id="SSF53955">
    <property type="entry name" value="Lysozyme-like"/>
    <property type="match status" value="1"/>
</dbReference>
<comment type="catalytic activity">
    <reaction evidence="19">
        <text>[GlcNAc-(1-&gt;4)-Mur2Ac(oyl-L-Ala-gamma-D-Glu-L-Lys-D-Ala-D-Ala)](n)-di-trans,octa-cis-undecaprenyl diphosphate + beta-D-GlcNAc-(1-&gt;4)-Mur2Ac(oyl-L-Ala-gamma-D-Glu-L-Lys-D-Ala-D-Ala)-di-trans,octa-cis-undecaprenyl diphosphate = [GlcNAc-(1-&gt;4)-Mur2Ac(oyl-L-Ala-gamma-D-Glu-L-Lys-D-Ala-D-Ala)](n+1)-di-trans,octa-cis-undecaprenyl diphosphate + di-trans,octa-cis-undecaprenyl diphosphate + H(+)</text>
        <dbReference type="Rhea" id="RHEA:23708"/>
        <dbReference type="Rhea" id="RHEA-COMP:9602"/>
        <dbReference type="Rhea" id="RHEA-COMP:9603"/>
        <dbReference type="ChEBI" id="CHEBI:15378"/>
        <dbReference type="ChEBI" id="CHEBI:58405"/>
        <dbReference type="ChEBI" id="CHEBI:60033"/>
        <dbReference type="ChEBI" id="CHEBI:78435"/>
        <dbReference type="EC" id="2.4.99.28"/>
    </reaction>
</comment>
<dbReference type="EMBL" id="DSAC01000107">
    <property type="protein sequence ID" value="HHO74674.1"/>
    <property type="molecule type" value="Genomic_DNA"/>
</dbReference>
<dbReference type="Gene3D" id="3.40.710.10">
    <property type="entry name" value="DD-peptidase/beta-lactamase superfamily"/>
    <property type="match status" value="2"/>
</dbReference>
<comment type="similarity">
    <text evidence="4">In the N-terminal section; belongs to the glycosyltransferase 51 family.</text>
</comment>
<reference evidence="25" key="1">
    <citation type="journal article" date="2020" name="mSystems">
        <title>Genome- and Community-Level Interaction Insights into Carbon Utilization and Element Cycling Functions of Hydrothermarchaeota in Hydrothermal Sediment.</title>
        <authorList>
            <person name="Zhou Z."/>
            <person name="Liu Y."/>
            <person name="Xu W."/>
            <person name="Pan J."/>
            <person name="Luo Z.H."/>
            <person name="Li M."/>
        </authorList>
    </citation>
    <scope>NUCLEOTIDE SEQUENCE [LARGE SCALE GENOMIC DNA]</scope>
    <source>
        <strain evidence="25">SpSt-114</strain>
    </source>
</reference>
<dbReference type="InterPro" id="IPR012338">
    <property type="entry name" value="Beta-lactam/transpept-like"/>
</dbReference>
<comment type="catalytic activity">
    <reaction evidence="18">
        <text>Preferential cleavage: (Ac)2-L-Lys-D-Ala-|-D-Ala. Also transpeptidation of peptidyl-alanyl moieties that are N-acyl substituents of D-alanine.</text>
        <dbReference type="EC" id="3.4.16.4"/>
    </reaction>
</comment>
<comment type="caution">
    <text evidence="25">The sequence shown here is derived from an EMBL/GenBank/DDBJ whole genome shotgun (WGS) entry which is preliminary data.</text>
</comment>
<keyword evidence="16" id="KW-0511">Multifunctional enzyme</keyword>
<evidence type="ECO:0000259" key="24">
    <source>
        <dbReference type="Pfam" id="PF00912"/>
    </source>
</evidence>
<keyword evidence="6" id="KW-0121">Carboxypeptidase</keyword>
<keyword evidence="15 22" id="KW-0472">Membrane</keyword>
<keyword evidence="5" id="KW-1003">Cell membrane</keyword>
<dbReference type="GO" id="GO:0071555">
    <property type="term" value="P:cell wall organization"/>
    <property type="evidence" value="ECO:0007669"/>
    <property type="project" value="UniProtKB-KW"/>
</dbReference>
<keyword evidence="14 22" id="KW-1133">Transmembrane helix</keyword>
<keyword evidence="17" id="KW-0961">Cell wall biogenesis/degradation</keyword>
<dbReference type="SUPFAM" id="SSF56601">
    <property type="entry name" value="beta-lactamase/transpeptidase-like"/>
    <property type="match status" value="1"/>
</dbReference>
<feature type="compositionally biased region" description="Basic and acidic residues" evidence="21">
    <location>
        <begin position="706"/>
        <end position="717"/>
    </location>
</feature>
<keyword evidence="7" id="KW-0645">Protease</keyword>
<dbReference type="InterPro" id="IPR001460">
    <property type="entry name" value="PCN-bd_Tpept"/>
</dbReference>
<feature type="transmembrane region" description="Helical" evidence="22">
    <location>
        <begin position="7"/>
        <end position="27"/>
    </location>
</feature>
<gene>
    <name evidence="25" type="ORF">ENN04_08630</name>
</gene>
<evidence type="ECO:0000256" key="22">
    <source>
        <dbReference type="SAM" id="Phobius"/>
    </source>
</evidence>
<dbReference type="GO" id="GO:0008955">
    <property type="term" value="F:peptidoglycan glycosyltransferase activity"/>
    <property type="evidence" value="ECO:0007669"/>
    <property type="project" value="UniProtKB-EC"/>
</dbReference>
<evidence type="ECO:0000256" key="14">
    <source>
        <dbReference type="ARBA" id="ARBA00022989"/>
    </source>
</evidence>
<evidence type="ECO:0000256" key="15">
    <source>
        <dbReference type="ARBA" id="ARBA00023136"/>
    </source>
</evidence>
<dbReference type="NCBIfam" id="TIGR02074">
    <property type="entry name" value="PBP_1a_fam"/>
    <property type="match status" value="1"/>
</dbReference>
<evidence type="ECO:0000256" key="11">
    <source>
        <dbReference type="ARBA" id="ARBA00022801"/>
    </source>
</evidence>
<dbReference type="InterPro" id="IPR036950">
    <property type="entry name" value="PBP_transglycosylase"/>
</dbReference>
<comment type="pathway">
    <text evidence="2">Cell wall biogenesis; peptidoglycan biosynthesis.</text>
</comment>
<keyword evidence="12" id="KW-0133">Cell shape</keyword>
<dbReference type="GO" id="GO:0030288">
    <property type="term" value="C:outer membrane-bounded periplasmic space"/>
    <property type="evidence" value="ECO:0007669"/>
    <property type="project" value="TreeGrafter"/>
</dbReference>
<dbReference type="Pfam" id="PF00912">
    <property type="entry name" value="Transgly"/>
    <property type="match status" value="1"/>
</dbReference>
<keyword evidence="9" id="KW-0808">Transferase</keyword>
<evidence type="ECO:0000256" key="17">
    <source>
        <dbReference type="ARBA" id="ARBA00023316"/>
    </source>
</evidence>
<evidence type="ECO:0000256" key="20">
    <source>
        <dbReference type="ARBA" id="ARBA00060592"/>
    </source>
</evidence>
<dbReference type="Pfam" id="PF00905">
    <property type="entry name" value="Transpeptidase"/>
    <property type="match status" value="1"/>
</dbReference>
<evidence type="ECO:0000313" key="25">
    <source>
        <dbReference type="EMBL" id="HHO74674.1"/>
    </source>
</evidence>
<dbReference type="InterPro" id="IPR001264">
    <property type="entry name" value="Glyco_trans_51"/>
</dbReference>
<evidence type="ECO:0000256" key="18">
    <source>
        <dbReference type="ARBA" id="ARBA00034000"/>
    </source>
</evidence>
<keyword evidence="8" id="KW-0328">Glycosyltransferase</keyword>
<dbReference type="GO" id="GO:0009252">
    <property type="term" value="P:peptidoglycan biosynthetic process"/>
    <property type="evidence" value="ECO:0007669"/>
    <property type="project" value="UniProtKB-KW"/>
</dbReference>
<evidence type="ECO:0000259" key="23">
    <source>
        <dbReference type="Pfam" id="PF00905"/>
    </source>
</evidence>
<keyword evidence="13" id="KW-0573">Peptidoglycan synthesis</keyword>
<dbReference type="PANTHER" id="PTHR32282">
    <property type="entry name" value="BINDING PROTEIN TRANSPEPTIDASE, PUTATIVE-RELATED"/>
    <property type="match status" value="1"/>
</dbReference>
<evidence type="ECO:0000256" key="16">
    <source>
        <dbReference type="ARBA" id="ARBA00023268"/>
    </source>
</evidence>
<dbReference type="FunFam" id="1.10.3810.10:FF:000003">
    <property type="entry name" value="Penicillin-binding protein 1a"/>
    <property type="match status" value="1"/>
</dbReference>
<dbReference type="GO" id="GO:0008360">
    <property type="term" value="P:regulation of cell shape"/>
    <property type="evidence" value="ECO:0007669"/>
    <property type="project" value="UniProtKB-KW"/>
</dbReference>
<dbReference type="InterPro" id="IPR050396">
    <property type="entry name" value="Glycosyltr_51/Transpeptidase"/>
</dbReference>
<accession>A0A7C5X5I6</accession>
<dbReference type="AlphaFoldDB" id="A0A7C5X5I6"/>
<evidence type="ECO:0000256" key="2">
    <source>
        <dbReference type="ARBA" id="ARBA00004752"/>
    </source>
</evidence>
<evidence type="ECO:0000256" key="5">
    <source>
        <dbReference type="ARBA" id="ARBA00022475"/>
    </source>
</evidence>
<dbReference type="GO" id="GO:0008658">
    <property type="term" value="F:penicillin binding"/>
    <property type="evidence" value="ECO:0007669"/>
    <property type="project" value="InterPro"/>
</dbReference>